<evidence type="ECO:0000256" key="1">
    <source>
        <dbReference type="ARBA" id="ARBA00022574"/>
    </source>
</evidence>
<dbReference type="PANTHER" id="PTHR46362:SF1">
    <property type="entry name" value="GEM-ASSOCIATED PROTEIN 5"/>
    <property type="match status" value="1"/>
</dbReference>
<dbReference type="PROSITE" id="PS00678">
    <property type="entry name" value="WD_REPEATS_1"/>
    <property type="match status" value="1"/>
</dbReference>
<evidence type="ECO:0008006" key="9">
    <source>
        <dbReference type="Google" id="ProtNLM"/>
    </source>
</evidence>
<dbReference type="Proteomes" id="UP001286313">
    <property type="component" value="Unassembled WGS sequence"/>
</dbReference>
<comment type="caution">
    <text evidence="7">The sequence shown here is derived from an EMBL/GenBank/DDBJ whole genome shotgun (WGS) entry which is preliminary data.</text>
</comment>
<feature type="compositionally biased region" description="Basic and acidic residues" evidence="4">
    <location>
        <begin position="895"/>
        <end position="904"/>
    </location>
</feature>
<dbReference type="InterPro" id="IPR036322">
    <property type="entry name" value="WD40_repeat_dom_sf"/>
</dbReference>
<evidence type="ECO:0000256" key="2">
    <source>
        <dbReference type="ARBA" id="ARBA00022737"/>
    </source>
</evidence>
<evidence type="ECO:0000256" key="4">
    <source>
        <dbReference type="SAM" id="MobiDB-lite"/>
    </source>
</evidence>
<gene>
    <name evidence="7" type="ORF">Pcinc_038390</name>
</gene>
<organism evidence="7 8">
    <name type="scientific">Petrolisthes cinctipes</name>
    <name type="common">Flat porcelain crab</name>
    <dbReference type="NCBI Taxonomy" id="88211"/>
    <lineage>
        <taxon>Eukaryota</taxon>
        <taxon>Metazoa</taxon>
        <taxon>Ecdysozoa</taxon>
        <taxon>Arthropoda</taxon>
        <taxon>Crustacea</taxon>
        <taxon>Multicrustacea</taxon>
        <taxon>Malacostraca</taxon>
        <taxon>Eumalacostraca</taxon>
        <taxon>Eucarida</taxon>
        <taxon>Decapoda</taxon>
        <taxon>Pleocyemata</taxon>
        <taxon>Anomura</taxon>
        <taxon>Galatheoidea</taxon>
        <taxon>Porcellanidae</taxon>
        <taxon>Petrolisthes</taxon>
    </lineage>
</organism>
<dbReference type="PROSITE" id="PS50294">
    <property type="entry name" value="WD_REPEATS_REGION"/>
    <property type="match status" value="1"/>
</dbReference>
<feature type="region of interest" description="Disordered" evidence="4">
    <location>
        <begin position="1194"/>
        <end position="1310"/>
    </location>
</feature>
<feature type="domain" description="Gem-associated protein 5 second beta-propeller" evidence="6">
    <location>
        <begin position="441"/>
        <end position="739"/>
    </location>
</feature>
<evidence type="ECO:0000256" key="3">
    <source>
        <dbReference type="PROSITE-ProRule" id="PRU00221"/>
    </source>
</evidence>
<dbReference type="Pfam" id="PF23775">
    <property type="entry name" value="Beta-prop_RIG_2nd"/>
    <property type="match status" value="1"/>
</dbReference>
<dbReference type="GO" id="GO:0003730">
    <property type="term" value="F:mRNA 3'-UTR binding"/>
    <property type="evidence" value="ECO:0007669"/>
    <property type="project" value="TreeGrafter"/>
</dbReference>
<dbReference type="GO" id="GO:0032797">
    <property type="term" value="C:SMN complex"/>
    <property type="evidence" value="ECO:0007669"/>
    <property type="project" value="TreeGrafter"/>
</dbReference>
<protein>
    <recommendedName>
        <fullName evidence="9">Gem-associated protein 5</fullName>
    </recommendedName>
</protein>
<feature type="compositionally biased region" description="Low complexity" evidence="4">
    <location>
        <begin position="1256"/>
        <end position="1274"/>
    </location>
</feature>
<feature type="compositionally biased region" description="Basic and acidic residues" evidence="4">
    <location>
        <begin position="1227"/>
        <end position="1255"/>
    </location>
</feature>
<feature type="region of interest" description="Disordered" evidence="4">
    <location>
        <begin position="270"/>
        <end position="303"/>
    </location>
</feature>
<dbReference type="Gene3D" id="2.130.10.10">
    <property type="entry name" value="YVTN repeat-like/Quinoprotein amine dehydrogenase"/>
    <property type="match status" value="2"/>
</dbReference>
<feature type="region of interest" description="Disordered" evidence="4">
    <location>
        <begin position="779"/>
        <end position="809"/>
    </location>
</feature>
<dbReference type="InterPro" id="IPR019775">
    <property type="entry name" value="WD40_repeat_CS"/>
</dbReference>
<dbReference type="SUPFAM" id="SSF50978">
    <property type="entry name" value="WD40 repeat-like"/>
    <property type="match status" value="2"/>
</dbReference>
<accession>A0AAE1BR32</accession>
<feature type="repeat" description="WD" evidence="3">
    <location>
        <begin position="677"/>
        <end position="719"/>
    </location>
</feature>
<dbReference type="GO" id="GO:0000387">
    <property type="term" value="P:spliceosomal snRNP assembly"/>
    <property type="evidence" value="ECO:0007669"/>
    <property type="project" value="TreeGrafter"/>
</dbReference>
<keyword evidence="8" id="KW-1185">Reference proteome</keyword>
<feature type="compositionally biased region" description="Acidic residues" evidence="4">
    <location>
        <begin position="885"/>
        <end position="894"/>
    </location>
</feature>
<dbReference type="InterPro" id="IPR052640">
    <property type="entry name" value="Gemin-5"/>
</dbReference>
<feature type="domain" description="Gem-associated protein 5 TPR" evidence="5">
    <location>
        <begin position="936"/>
        <end position="1143"/>
    </location>
</feature>
<dbReference type="EMBL" id="JAWQEG010006315">
    <property type="protein sequence ID" value="KAK3855185.1"/>
    <property type="molecule type" value="Genomic_DNA"/>
</dbReference>
<evidence type="ECO:0000313" key="8">
    <source>
        <dbReference type="Proteomes" id="UP001286313"/>
    </source>
</evidence>
<dbReference type="GO" id="GO:0005634">
    <property type="term" value="C:nucleus"/>
    <property type="evidence" value="ECO:0007669"/>
    <property type="project" value="TreeGrafter"/>
</dbReference>
<dbReference type="InterPro" id="IPR056421">
    <property type="entry name" value="TPR_GEMI5"/>
</dbReference>
<feature type="compositionally biased region" description="Basic and acidic residues" evidence="4">
    <location>
        <begin position="1295"/>
        <end position="1304"/>
    </location>
</feature>
<name>A0AAE1BR32_PETCI</name>
<evidence type="ECO:0000259" key="5">
    <source>
        <dbReference type="Pfam" id="PF23774"/>
    </source>
</evidence>
<dbReference type="SMART" id="SM00320">
    <property type="entry name" value="WD40"/>
    <property type="match status" value="9"/>
</dbReference>
<proteinExistence type="predicted"/>
<evidence type="ECO:0000259" key="6">
    <source>
        <dbReference type="Pfam" id="PF23775"/>
    </source>
</evidence>
<keyword evidence="1 3" id="KW-0853">WD repeat</keyword>
<keyword evidence="2" id="KW-0677">Repeat</keyword>
<dbReference type="InterPro" id="IPR001680">
    <property type="entry name" value="WD40_rpt"/>
</dbReference>
<reference evidence="7" key="1">
    <citation type="submission" date="2023-10" db="EMBL/GenBank/DDBJ databases">
        <title>Genome assemblies of two species of porcelain crab, Petrolisthes cinctipes and Petrolisthes manimaculis (Anomura: Porcellanidae).</title>
        <authorList>
            <person name="Angst P."/>
        </authorList>
    </citation>
    <scope>NUCLEOTIDE SEQUENCE</scope>
    <source>
        <strain evidence="7">PB745_01</strain>
        <tissue evidence="7">Gill</tissue>
    </source>
</reference>
<dbReference type="Pfam" id="PF23774">
    <property type="entry name" value="TPR_GEMI5"/>
    <property type="match status" value="1"/>
</dbReference>
<sequence length="1640" mass="181710">MVETEFFNLYWERSEFISFGSLPGCHCYYAFEDFITHQSGTILLPPSPNWFLCDSVDCRSEDGLMVTASFKSIVVYHVTPDERLPKILKMIPYNNKKVLVVRLCPNASDPDFGHSVASSGEGGEVKVHNLHNGTVTSHHNHHQDSSVNGVCWGSVSGETVVVSVGGGGRMVVWQPKFGVHQMFTFKQFKDISLVEVNPKSPSQAVLAADRNIALVSLKDGKVLTMLQGHDYTVYCMKWYPGEEGSSSSSPFTEEAFVTNSRAEAMMNTGKRTHKPMSNEGDKKDNWRSNNNNNSHDATQSTGPFLASSDYGRNVLVWDLSAKKFVTKFNVPFSTSGYKKQPVGKDKGVEKQHIPLAWHNTQLLSSTIRGELLNWTLWPGSAKYKTLHHLHTRVLYTIHVIGDQAITTGQDRYFRGYDLSIGSHSFSLPTLGGFATSLSFCPQDANRLAIGSQENSLRVLNFGGEIPLQTLTVWQKIKGKIYTLSWHPEHEGRLLFGTASGQVGWTDTANGHISSFAYYHQKSVYKVEWAPPVCPQNLDKLDSWCAYSFGDKEIVIRSPSDLMADPVSWRSLLPESVSAKAPKDITEFSFSPDYKFLAVGALDGQVVVYRCSDLALMVTIMVVRKSIQHLLWQPTAPQNPPYILAVGSNEHKIYIFHLDTILNGNVEGEVLTQAAGELCGHESRVVWLAWSPHNTGTLASASYDHTIQLWDTNTGKPLVNYGGHTSRVFRVEFSPLDPDLMYSFAEENCVHTWRPSLQSHKTPSDGNAVLKNYKKEHEAATASTLSEDSLPLQEAKEKKGDGNSSKDEVRSATCVNVNSSSNSSISSEVGGSKKAAFKSFFPKFHSVATRKKSFHHLTIMNMLAKQQAEGQQGTEKRGQEGVTNSSEEDLEEENELEKGCEDEATTKERITEVSEKYKCLLEKDVEMASPDSFSYMLNMYGSLEQMDSLLAEEIQVHESKGNVSHAGLMHCWRGSLDEYITSAARHKKLTPFLVAAAPHVSFKLGQVACEAYAEQLVEEGDVIAGATHLVIVNKIKEAVDILTRHKYFREAYTVARCRLGYDDELRATVIKKWVSCSIYDGNYDLAATLQLSEGWLQEAARTLSRRVDPGSLFVAGQLYQAAGRGELAQAMGTAALREAALRQEITRIEPFLAHMPELSWFRAIFCCLQVLLHVLRKADKQTIFSYLIESDQDIEEVENREEHKDKLSKRKKQDGTGSYGVAMADARGSGKDERSNDNKKSTDNKPCELGETEKQQVDSTQTPQTTDTFPQQQQVEKNEGENGHQGIVKENSPGTDDAKPCERNGEGGGGGVLEAAAEELETVVERVRREWKAQGITQDQHDDIYKAVTANFSTQQLPTSLKQLWLMVSVAMTEMLLSPCPSHSHKHLHTALNHVQAWGKADQALHLTHLLLPKGTQDLSSLGPAFVSKDGTVLPCIKTLRWLYHVSELSLLNSHVQGEGFWSAVRAEGDQGMKSVEELTEAISTKLGFQATSTKTLEESNIDVSDEKINGATSDSVQELGTGDMETAKETNGVGETSNTNNLQQETVEVITHIEDTDITASPSTAPSKDFKLPQSKMDLLVALHSCLNGLKSQQQECQEQPHVEASSGFSSPKKFLQEIVDKLRSEGSCSENELLSLLDL</sequence>
<dbReference type="InterPro" id="IPR056424">
    <property type="entry name" value="Beta-prop_GEMI5_2nd"/>
</dbReference>
<dbReference type="PANTHER" id="PTHR46362">
    <property type="entry name" value="GEM-ASSOCIATED PROTEIN 5"/>
    <property type="match status" value="1"/>
</dbReference>
<feature type="region of interest" description="Disordered" evidence="4">
    <location>
        <begin position="865"/>
        <end position="904"/>
    </location>
</feature>
<evidence type="ECO:0000313" key="7">
    <source>
        <dbReference type="EMBL" id="KAK3855185.1"/>
    </source>
</evidence>
<dbReference type="PROSITE" id="PS50082">
    <property type="entry name" value="WD_REPEATS_2"/>
    <property type="match status" value="1"/>
</dbReference>
<feature type="compositionally biased region" description="Basic and acidic residues" evidence="4">
    <location>
        <begin position="793"/>
        <end position="809"/>
    </location>
</feature>
<dbReference type="InterPro" id="IPR015943">
    <property type="entry name" value="WD40/YVTN_repeat-like_dom_sf"/>
</dbReference>